<evidence type="ECO:0000259" key="3">
    <source>
        <dbReference type="Pfam" id="PF04811"/>
    </source>
</evidence>
<feature type="compositionally biased region" description="Low complexity" evidence="2">
    <location>
        <begin position="137"/>
        <end position="147"/>
    </location>
</feature>
<proteinExistence type="predicted"/>
<feature type="coiled-coil region" evidence="1">
    <location>
        <begin position="488"/>
        <end position="515"/>
    </location>
</feature>
<dbReference type="InterPro" id="IPR036174">
    <property type="entry name" value="Znf_Sec23_Sec24_sf"/>
</dbReference>
<protein>
    <recommendedName>
        <fullName evidence="3">Sec23/Sec24 trunk domain-containing protein</fullName>
    </recommendedName>
</protein>
<organism evidence="4 5">
    <name type="scientific">Anaeramoeba flamelloides</name>
    <dbReference type="NCBI Taxonomy" id="1746091"/>
    <lineage>
        <taxon>Eukaryota</taxon>
        <taxon>Metamonada</taxon>
        <taxon>Anaeramoebidae</taxon>
        <taxon>Anaeramoeba</taxon>
    </lineage>
</organism>
<feature type="domain" description="Sec23/Sec24 trunk" evidence="3">
    <location>
        <begin position="181"/>
        <end position="458"/>
    </location>
</feature>
<dbReference type="SUPFAM" id="SSF81995">
    <property type="entry name" value="beta-sandwich domain of Sec23/24"/>
    <property type="match status" value="1"/>
</dbReference>
<dbReference type="GO" id="GO:0090110">
    <property type="term" value="P:COPII-coated vesicle cargo loading"/>
    <property type="evidence" value="ECO:0007669"/>
    <property type="project" value="TreeGrafter"/>
</dbReference>
<feature type="compositionally biased region" description="Basic and acidic residues" evidence="2">
    <location>
        <begin position="257"/>
        <end position="268"/>
    </location>
</feature>
<feature type="compositionally biased region" description="Low complexity" evidence="2">
    <location>
        <begin position="269"/>
        <end position="284"/>
    </location>
</feature>
<dbReference type="Gene3D" id="3.40.20.10">
    <property type="entry name" value="Severin"/>
    <property type="match status" value="1"/>
</dbReference>
<dbReference type="Gene3D" id="3.40.50.410">
    <property type="entry name" value="von Willebrand factor, type A domain"/>
    <property type="match status" value="2"/>
</dbReference>
<comment type="caution">
    <text evidence="4">The sequence shown here is derived from an EMBL/GenBank/DDBJ whole genome shotgun (WGS) entry which is preliminary data.</text>
</comment>
<accession>A0AAV7ZXU2</accession>
<dbReference type="PANTHER" id="PTHR13803">
    <property type="entry name" value="SEC24-RELATED PROTEIN"/>
    <property type="match status" value="1"/>
</dbReference>
<dbReference type="GO" id="GO:0070971">
    <property type="term" value="C:endoplasmic reticulum exit site"/>
    <property type="evidence" value="ECO:0007669"/>
    <property type="project" value="TreeGrafter"/>
</dbReference>
<dbReference type="EMBL" id="JANTQA010000023">
    <property type="protein sequence ID" value="KAJ3445616.1"/>
    <property type="molecule type" value="Genomic_DNA"/>
</dbReference>
<dbReference type="SUPFAM" id="SSF53300">
    <property type="entry name" value="vWA-like"/>
    <property type="match status" value="1"/>
</dbReference>
<dbReference type="Pfam" id="PF04811">
    <property type="entry name" value="Sec23_trunk"/>
    <property type="match status" value="1"/>
</dbReference>
<evidence type="ECO:0000256" key="2">
    <source>
        <dbReference type="SAM" id="MobiDB-lite"/>
    </source>
</evidence>
<dbReference type="Gene3D" id="1.20.120.730">
    <property type="entry name" value="Sec23/Sec24 helical domain"/>
    <property type="match status" value="1"/>
</dbReference>
<feature type="compositionally biased region" description="Basic residues" evidence="2">
    <location>
        <begin position="113"/>
        <end position="136"/>
    </location>
</feature>
<evidence type="ECO:0000313" key="5">
    <source>
        <dbReference type="Proteomes" id="UP001146793"/>
    </source>
</evidence>
<evidence type="ECO:0000256" key="1">
    <source>
        <dbReference type="SAM" id="Coils"/>
    </source>
</evidence>
<feature type="region of interest" description="Disordered" evidence="2">
    <location>
        <begin position="257"/>
        <end position="285"/>
    </location>
</feature>
<dbReference type="InterPro" id="IPR036465">
    <property type="entry name" value="vWFA_dom_sf"/>
</dbReference>
<dbReference type="Proteomes" id="UP001146793">
    <property type="component" value="Unassembled WGS sequence"/>
</dbReference>
<evidence type="ECO:0000313" key="4">
    <source>
        <dbReference type="EMBL" id="KAJ3445616.1"/>
    </source>
</evidence>
<reference evidence="4" key="1">
    <citation type="submission" date="2022-08" db="EMBL/GenBank/DDBJ databases">
        <title>Novel sulphate-reducing endosymbionts in the free-living metamonad Anaeramoeba.</title>
        <authorList>
            <person name="Jerlstrom-Hultqvist J."/>
            <person name="Cepicka I."/>
            <person name="Gallot-Lavallee L."/>
            <person name="Salas-Leiva D."/>
            <person name="Curtis B.A."/>
            <person name="Zahonova K."/>
            <person name="Pipaliya S."/>
            <person name="Dacks J."/>
            <person name="Roger A.J."/>
        </authorList>
    </citation>
    <scope>NUCLEOTIDE SEQUENCE</scope>
    <source>
        <strain evidence="4">Busselton2</strain>
    </source>
</reference>
<dbReference type="GO" id="GO:0006886">
    <property type="term" value="P:intracellular protein transport"/>
    <property type="evidence" value="ECO:0007669"/>
    <property type="project" value="InterPro"/>
</dbReference>
<feature type="region of interest" description="Disordered" evidence="2">
    <location>
        <begin position="113"/>
        <end position="175"/>
    </location>
</feature>
<keyword evidence="1" id="KW-0175">Coiled coil</keyword>
<dbReference type="GO" id="GO:0000149">
    <property type="term" value="F:SNARE binding"/>
    <property type="evidence" value="ECO:0007669"/>
    <property type="project" value="TreeGrafter"/>
</dbReference>
<dbReference type="InterPro" id="IPR006896">
    <property type="entry name" value="Sec23/24_trunk_dom"/>
</dbReference>
<gene>
    <name evidence="4" type="ORF">M0812_11502</name>
</gene>
<dbReference type="PANTHER" id="PTHR13803:SF17">
    <property type="entry name" value="PROTEIN TRANSPORT PROTEIN SEC24"/>
    <property type="match status" value="1"/>
</dbReference>
<dbReference type="Gene3D" id="2.60.40.1670">
    <property type="entry name" value="beta-sandwich domain of Sec23/24"/>
    <property type="match status" value="2"/>
</dbReference>
<name>A0AAV7ZXU2_9EUKA</name>
<dbReference type="InterPro" id="IPR029006">
    <property type="entry name" value="ADF-H/Gelsolin-like_dom_sf"/>
</dbReference>
<dbReference type="SUPFAM" id="SSF82919">
    <property type="entry name" value="Zn-finger domain of Sec23/24"/>
    <property type="match status" value="1"/>
</dbReference>
<dbReference type="GO" id="GO:0008270">
    <property type="term" value="F:zinc ion binding"/>
    <property type="evidence" value="ECO:0007669"/>
    <property type="project" value="InterPro"/>
</dbReference>
<sequence>MIPYDGITFPAEPITKQETGLLWGLTLQPMKKRIPRVCDGSNADDLLRCENCFAFVNNSCDWSEKKWTCCICKTENKIKGDRYTKFKLLPDELKIPFLEFKILSTKEKKRILKKSQSKAKKHTKKRSKVQKKKIKKTITYSSSTGTESENEEMEEEKFDQSRFQKKKQNQRQNDLNPKFKTPFAFLFLIDLTCQEDELKTVCQSLLITLKNLEAKAFYRFGLITIDGNKQIDVFDLTSIQPHCRQINISNYYSQLKKEKEKEKQRQRQNENNYKQQQQNQNYSSSRKRIKFSDLFPFSFEKILPPLNKNYQQIRSAILSLISLQKKNIKRQIKKPFGDALHLTINFLRNQDQLMLSKIICFLGSPPNYGRGKISIRRLSKSIALQDEKIAFQPQTSFYNKLALRASRNGIQINLFCFNFVGLSSLSILTTKSGGKIIFCEPNTQLLNNLIFNQNIKSMVNKNENDRGNENINMKIKLNQKNKLYLNGNQNEKEKEKEKEIEIELLNEENDEKTNKIKYDKISNELLKIFTIPKATRCMIRIRTSQGYHVSEILGNYCKHKSIEDLLLIPNCASSNGLAVYFDFDDKKEGFNPYEIYKSFIQVTFAYSKFQIKTKNDQQYLRCSRYLRIHTSSFPISFSPVDILKSARLPEITYLLTHRLIKLTKTLGVSEAKQLFTKWLIHISSKQHLLFYINEKLSTKCFKFSKFPNLFYISRILFSLITHPVLQTIGMHPDQRIQVHNVFSLLDPELLIRKLSPRIYCFDGLHHLKNKKLKLSKIAIQNSILQYKNPIFLIDDSEKIILLLIIKPNNDNQNKNITNDDFIDQEFLKGGSLLSKIIIKMLKLRNEEKSSHIEIHYIEKNNLFGNQKFFLEKYLIDDGISQRPSFNKFKKNLLVSIENIVKLSSKI</sequence>
<dbReference type="InterPro" id="IPR050550">
    <property type="entry name" value="SEC23_SEC24_subfamily"/>
</dbReference>
<dbReference type="GO" id="GO:0030127">
    <property type="term" value="C:COPII vesicle coat"/>
    <property type="evidence" value="ECO:0007669"/>
    <property type="project" value="InterPro"/>
</dbReference>
<feature type="compositionally biased region" description="Acidic residues" evidence="2">
    <location>
        <begin position="148"/>
        <end position="157"/>
    </location>
</feature>
<dbReference type="Gene3D" id="2.30.30.380">
    <property type="entry name" value="Zn-finger domain of Sec23/24"/>
    <property type="match status" value="1"/>
</dbReference>
<dbReference type="AlphaFoldDB" id="A0AAV7ZXU2"/>